<dbReference type="SUPFAM" id="SSF102712">
    <property type="entry name" value="JAB1/MPN domain"/>
    <property type="match status" value="1"/>
</dbReference>
<dbReference type="GO" id="GO:0006508">
    <property type="term" value="P:proteolysis"/>
    <property type="evidence" value="ECO:0007669"/>
    <property type="project" value="UniProtKB-KW"/>
</dbReference>
<evidence type="ECO:0000313" key="8">
    <source>
        <dbReference type="Proteomes" id="UP000809243"/>
    </source>
</evidence>
<keyword evidence="1" id="KW-0645">Protease</keyword>
<evidence type="ECO:0000256" key="1">
    <source>
        <dbReference type="ARBA" id="ARBA00022670"/>
    </source>
</evidence>
<dbReference type="GO" id="GO:0046872">
    <property type="term" value="F:metal ion binding"/>
    <property type="evidence" value="ECO:0007669"/>
    <property type="project" value="UniProtKB-KW"/>
</dbReference>
<dbReference type="InterPro" id="IPR028090">
    <property type="entry name" value="JAB_dom_prok"/>
</dbReference>
<evidence type="ECO:0000256" key="3">
    <source>
        <dbReference type="ARBA" id="ARBA00022801"/>
    </source>
</evidence>
<keyword evidence="2" id="KW-0479">Metal-binding</keyword>
<organism evidence="7 8">
    <name type="scientific">Candidatus Iainarchaeum sp</name>
    <dbReference type="NCBI Taxonomy" id="3101447"/>
    <lineage>
        <taxon>Archaea</taxon>
        <taxon>Candidatus Iainarchaeota</taxon>
        <taxon>Candidatus Iainarchaeia</taxon>
        <taxon>Candidatus Iainarchaeales</taxon>
        <taxon>Candidatus Iainarchaeaceae</taxon>
        <taxon>Candidatus Iainarchaeum</taxon>
    </lineage>
</organism>
<evidence type="ECO:0000259" key="6">
    <source>
        <dbReference type="Pfam" id="PF14464"/>
    </source>
</evidence>
<evidence type="ECO:0000313" key="7">
    <source>
        <dbReference type="EMBL" id="MBN2067506.1"/>
    </source>
</evidence>
<dbReference type="EMBL" id="JAFGDB010000058">
    <property type="protein sequence ID" value="MBN2067506.1"/>
    <property type="molecule type" value="Genomic_DNA"/>
</dbReference>
<dbReference type="AlphaFoldDB" id="A0A938YU02"/>
<gene>
    <name evidence="7" type="ORF">JW744_03490</name>
</gene>
<dbReference type="Proteomes" id="UP000809243">
    <property type="component" value="Unassembled WGS sequence"/>
</dbReference>
<keyword evidence="3" id="KW-0378">Hydrolase</keyword>
<keyword evidence="5" id="KW-0482">Metalloprotease</keyword>
<dbReference type="Pfam" id="PF14464">
    <property type="entry name" value="Prok-JAB"/>
    <property type="match status" value="1"/>
</dbReference>
<evidence type="ECO:0000256" key="2">
    <source>
        <dbReference type="ARBA" id="ARBA00022723"/>
    </source>
</evidence>
<dbReference type="GO" id="GO:0008237">
    <property type="term" value="F:metallopeptidase activity"/>
    <property type="evidence" value="ECO:0007669"/>
    <property type="project" value="UniProtKB-KW"/>
</dbReference>
<protein>
    <submittedName>
        <fullName evidence="7">Mov34/MPN/PAD-1 family protein</fullName>
    </submittedName>
</protein>
<proteinExistence type="predicted"/>
<accession>A0A938YU02</accession>
<evidence type="ECO:0000256" key="4">
    <source>
        <dbReference type="ARBA" id="ARBA00022833"/>
    </source>
</evidence>
<sequence>MVKVKRGTLKAILEAARNTYPREFIALLGSTKGRVLDEFIVLPSTFGESLSSIRADLLPYNAGSIGSVHSHPGPNARPSKADLAMFRAMGEIHLITAYPFSLESTRAYDAAGKELELEVVE</sequence>
<evidence type="ECO:0000256" key="5">
    <source>
        <dbReference type="ARBA" id="ARBA00023049"/>
    </source>
</evidence>
<dbReference type="Gene3D" id="3.40.140.10">
    <property type="entry name" value="Cytidine Deaminase, domain 2"/>
    <property type="match status" value="1"/>
</dbReference>
<reference evidence="7" key="1">
    <citation type="submission" date="2021-01" db="EMBL/GenBank/DDBJ databases">
        <title>Active Sulfur Cycling in an Early Earth Analoge.</title>
        <authorList>
            <person name="Hahn C.R."/>
            <person name="Youssef N.H."/>
            <person name="Elshahed M."/>
        </authorList>
    </citation>
    <scope>NUCLEOTIDE SEQUENCE</scope>
    <source>
        <strain evidence="7">Zod_Metabat.1151</strain>
    </source>
</reference>
<keyword evidence="4" id="KW-0862">Zinc</keyword>
<feature type="domain" description="JAB" evidence="6">
    <location>
        <begin position="8"/>
        <end position="98"/>
    </location>
</feature>
<name>A0A938YU02_9ARCH</name>
<comment type="caution">
    <text evidence="7">The sequence shown here is derived from an EMBL/GenBank/DDBJ whole genome shotgun (WGS) entry which is preliminary data.</text>
</comment>